<dbReference type="GO" id="GO:0005829">
    <property type="term" value="C:cytosol"/>
    <property type="evidence" value="ECO:0007669"/>
    <property type="project" value="GOC"/>
</dbReference>
<dbReference type="InterPro" id="IPR004161">
    <property type="entry name" value="EFTu-like_2"/>
</dbReference>
<evidence type="ECO:0000256" key="12">
    <source>
        <dbReference type="ARBA" id="ARBA00063537"/>
    </source>
</evidence>
<keyword evidence="17" id="KW-1185">Reference proteome</keyword>
<dbReference type="InterPro" id="IPR015033">
    <property type="entry name" value="HBS1-like_N"/>
</dbReference>
<dbReference type="InterPro" id="IPR009000">
    <property type="entry name" value="Transl_B-barrel_sf"/>
</dbReference>
<dbReference type="InterPro" id="IPR009001">
    <property type="entry name" value="Transl_elong_EF1A/Init_IF2_C"/>
</dbReference>
<comment type="subunit">
    <text evidence="12">Component of the Dom34-Hbs1 complex, also named Pelota-HBS1L complex, composed of dom34 and hbs1.</text>
</comment>
<keyword evidence="4" id="KW-0963">Cytoplasm</keyword>
<proteinExistence type="inferred from homology"/>
<dbReference type="AlphaFoldDB" id="A0A7H8QXN3"/>
<dbReference type="PROSITE" id="PS51722">
    <property type="entry name" value="G_TR_2"/>
    <property type="match status" value="1"/>
</dbReference>
<evidence type="ECO:0000256" key="2">
    <source>
        <dbReference type="ARBA" id="ARBA00007249"/>
    </source>
</evidence>
<dbReference type="InterPro" id="IPR027417">
    <property type="entry name" value="P-loop_NTPase"/>
</dbReference>
<keyword evidence="9" id="KW-0496">Mitochondrion</keyword>
<evidence type="ECO:0000256" key="9">
    <source>
        <dbReference type="ARBA" id="ARBA00023128"/>
    </source>
</evidence>
<dbReference type="Proteomes" id="UP000509510">
    <property type="component" value="Chromosome III"/>
</dbReference>
<dbReference type="GO" id="GO:1990533">
    <property type="term" value="C:Dom34-Hbs1 complex"/>
    <property type="evidence" value="ECO:0007669"/>
    <property type="project" value="UniProtKB-ARBA"/>
</dbReference>
<feature type="region of interest" description="Disordered" evidence="14">
    <location>
        <begin position="1"/>
        <end position="27"/>
    </location>
</feature>
<dbReference type="InterPro" id="IPR005225">
    <property type="entry name" value="Small_GTP-bd"/>
</dbReference>
<dbReference type="OrthoDB" id="342024at2759"/>
<protein>
    <recommendedName>
        <fullName evidence="13">Elongation factor 1 alpha-like protein</fullName>
    </recommendedName>
    <alternativeName>
        <fullName evidence="3">Elongation factor 1-alpha</fullName>
    </alternativeName>
</protein>
<organism evidence="16 17">
    <name type="scientific">Talaromyces rugulosus</name>
    <name type="common">Penicillium rugulosum</name>
    <dbReference type="NCBI Taxonomy" id="121627"/>
    <lineage>
        <taxon>Eukaryota</taxon>
        <taxon>Fungi</taxon>
        <taxon>Dikarya</taxon>
        <taxon>Ascomycota</taxon>
        <taxon>Pezizomycotina</taxon>
        <taxon>Eurotiomycetes</taxon>
        <taxon>Eurotiomycetidae</taxon>
        <taxon>Eurotiales</taxon>
        <taxon>Trichocomaceae</taxon>
        <taxon>Talaromyces</taxon>
        <taxon>Talaromyces sect. Islandici</taxon>
    </lineage>
</organism>
<dbReference type="SUPFAM" id="SSF50465">
    <property type="entry name" value="EF-Tu/eEF-1alpha/eIF2-gamma C-terminal domain"/>
    <property type="match status" value="1"/>
</dbReference>
<reference evidence="17" key="1">
    <citation type="submission" date="2020-06" db="EMBL/GenBank/DDBJ databases">
        <title>A chromosome-scale genome assembly of Talaromyces rugulosus W13939.</title>
        <authorList>
            <person name="Wang B."/>
            <person name="Guo L."/>
            <person name="Ye K."/>
            <person name="Wang L."/>
        </authorList>
    </citation>
    <scope>NUCLEOTIDE SEQUENCE [LARGE SCALE GENOMIC DNA]</scope>
    <source>
        <strain evidence="17">W13939</strain>
    </source>
</reference>
<dbReference type="FunFam" id="2.40.30.10:FF:000070">
    <property type="entry name" value="Translation elongation factor EF-1 subunit"/>
    <property type="match status" value="1"/>
</dbReference>
<dbReference type="Pfam" id="PF22594">
    <property type="entry name" value="GTP-eEF1A_C"/>
    <property type="match status" value="1"/>
</dbReference>
<keyword evidence="10" id="KW-0342">GTP-binding</keyword>
<evidence type="ECO:0000256" key="14">
    <source>
        <dbReference type="SAM" id="MobiDB-lite"/>
    </source>
</evidence>
<dbReference type="Pfam" id="PF03144">
    <property type="entry name" value="GTP_EFTU_D2"/>
    <property type="match status" value="1"/>
</dbReference>
<feature type="domain" description="Tr-type G" evidence="15">
    <location>
        <begin position="384"/>
        <end position="605"/>
    </location>
</feature>
<dbReference type="PRINTS" id="PR00315">
    <property type="entry name" value="ELONGATNFCT"/>
</dbReference>
<dbReference type="PROSITE" id="PS00301">
    <property type="entry name" value="G_TR_1"/>
    <property type="match status" value="1"/>
</dbReference>
<dbReference type="NCBIfam" id="TIGR00231">
    <property type="entry name" value="small_GTP"/>
    <property type="match status" value="1"/>
</dbReference>
<dbReference type="EMBL" id="CP055900">
    <property type="protein sequence ID" value="QKX58717.1"/>
    <property type="molecule type" value="Genomic_DNA"/>
</dbReference>
<evidence type="ECO:0000256" key="11">
    <source>
        <dbReference type="ARBA" id="ARBA00049117"/>
    </source>
</evidence>
<dbReference type="PANTHER" id="PTHR23115">
    <property type="entry name" value="TRANSLATION FACTOR"/>
    <property type="match status" value="1"/>
</dbReference>
<feature type="compositionally biased region" description="Low complexity" evidence="14">
    <location>
        <begin position="329"/>
        <end position="347"/>
    </location>
</feature>
<dbReference type="Gene3D" id="3.40.50.300">
    <property type="entry name" value="P-loop containing nucleotide triphosphate hydrolases"/>
    <property type="match status" value="1"/>
</dbReference>
<dbReference type="FunFam" id="2.40.30.10:FF:000020">
    <property type="entry name" value="Translation elongation factor EF-1"/>
    <property type="match status" value="1"/>
</dbReference>
<comment type="catalytic activity">
    <reaction evidence="11">
        <text>GTP + H2O = GDP + phosphate + H(+)</text>
        <dbReference type="Rhea" id="RHEA:19669"/>
        <dbReference type="ChEBI" id="CHEBI:15377"/>
        <dbReference type="ChEBI" id="CHEBI:15378"/>
        <dbReference type="ChEBI" id="CHEBI:37565"/>
        <dbReference type="ChEBI" id="CHEBI:43474"/>
        <dbReference type="ChEBI" id="CHEBI:58189"/>
    </reaction>
    <physiologicalReaction direction="left-to-right" evidence="11">
        <dbReference type="Rhea" id="RHEA:19670"/>
    </physiologicalReaction>
</comment>
<keyword evidence="7" id="KW-0810">Translation regulation</keyword>
<dbReference type="SUPFAM" id="SSF50447">
    <property type="entry name" value="Translation proteins"/>
    <property type="match status" value="1"/>
</dbReference>
<evidence type="ECO:0000256" key="13">
    <source>
        <dbReference type="ARBA" id="ARBA00074866"/>
    </source>
</evidence>
<evidence type="ECO:0000313" key="16">
    <source>
        <dbReference type="EMBL" id="QKX58717.1"/>
    </source>
</evidence>
<feature type="compositionally biased region" description="Acidic residues" evidence="14">
    <location>
        <begin position="11"/>
        <end position="27"/>
    </location>
</feature>
<evidence type="ECO:0000256" key="5">
    <source>
        <dbReference type="ARBA" id="ARBA00022741"/>
    </source>
</evidence>
<evidence type="ECO:0000256" key="7">
    <source>
        <dbReference type="ARBA" id="ARBA00022845"/>
    </source>
</evidence>
<evidence type="ECO:0000256" key="3">
    <source>
        <dbReference type="ARBA" id="ARBA00013870"/>
    </source>
</evidence>
<evidence type="ECO:0000256" key="1">
    <source>
        <dbReference type="ARBA" id="ARBA00004496"/>
    </source>
</evidence>
<dbReference type="Gene3D" id="2.40.30.10">
    <property type="entry name" value="Translation factors"/>
    <property type="match status" value="2"/>
</dbReference>
<dbReference type="KEGG" id="trg:TRUGW13939_05844"/>
<evidence type="ECO:0000313" key="17">
    <source>
        <dbReference type="Proteomes" id="UP000509510"/>
    </source>
</evidence>
<name>A0A7H8QXN3_TALRU</name>
<dbReference type="GeneID" id="55993341"/>
<dbReference type="CDD" id="cd16267">
    <property type="entry name" value="HBS1-like_II"/>
    <property type="match status" value="1"/>
</dbReference>
<dbReference type="InterPro" id="IPR054696">
    <property type="entry name" value="GTP-eEF1A_C"/>
</dbReference>
<evidence type="ECO:0000256" key="4">
    <source>
        <dbReference type="ARBA" id="ARBA00022490"/>
    </source>
</evidence>
<dbReference type="CDD" id="cd01883">
    <property type="entry name" value="EF1_alpha"/>
    <property type="match status" value="1"/>
</dbReference>
<evidence type="ECO:0000256" key="8">
    <source>
        <dbReference type="ARBA" id="ARBA00022917"/>
    </source>
</evidence>
<dbReference type="GO" id="GO:0003924">
    <property type="term" value="F:GTPase activity"/>
    <property type="evidence" value="ECO:0007669"/>
    <property type="project" value="InterPro"/>
</dbReference>
<evidence type="ECO:0000259" key="15">
    <source>
        <dbReference type="PROSITE" id="PS51722"/>
    </source>
</evidence>
<gene>
    <name evidence="16" type="ORF">TRUGW13939_05844</name>
</gene>
<evidence type="ECO:0000256" key="10">
    <source>
        <dbReference type="ARBA" id="ARBA00023134"/>
    </source>
</evidence>
<dbReference type="Pfam" id="PF00009">
    <property type="entry name" value="GTP_EFTU"/>
    <property type="match status" value="1"/>
</dbReference>
<feature type="compositionally biased region" description="Basic and acidic residues" evidence="14">
    <location>
        <begin position="235"/>
        <end position="252"/>
    </location>
</feature>
<keyword evidence="5" id="KW-0547">Nucleotide-binding</keyword>
<dbReference type="GO" id="GO:0005525">
    <property type="term" value="F:GTP binding"/>
    <property type="evidence" value="ECO:0007669"/>
    <property type="project" value="UniProtKB-KW"/>
</dbReference>
<dbReference type="InterPro" id="IPR000795">
    <property type="entry name" value="T_Tr_GTP-bd_dom"/>
</dbReference>
<accession>A0A7H8QXN3</accession>
<dbReference type="InterPro" id="IPR031157">
    <property type="entry name" value="G_TR_CS"/>
</dbReference>
<dbReference type="GO" id="GO:0006417">
    <property type="term" value="P:regulation of translation"/>
    <property type="evidence" value="ECO:0007669"/>
    <property type="project" value="UniProtKB-KW"/>
</dbReference>
<comment type="similarity">
    <text evidence="2">Belongs to the TRAFAC class translation factor GTPase superfamily. Classic translation factor GTPase family. EF-Tu/EF-1A subfamily.</text>
</comment>
<keyword evidence="8" id="KW-0648">Protein biosynthesis</keyword>
<dbReference type="Pfam" id="PF08938">
    <property type="entry name" value="HBS1_N"/>
    <property type="match status" value="1"/>
</dbReference>
<feature type="region of interest" description="Disordered" evidence="14">
    <location>
        <begin position="159"/>
        <end position="268"/>
    </location>
</feature>
<sequence length="794" mass="86026">MSRHRVKSLEYDDDFDEEYDEADPEEQEQLEAYTNEVLNELHTGQPPVTASREEVQEALWHYYNDVPKSVNYLRGKKVKETKKETAPTTKPKIGGVYPVDIAQYSSCPVPFSAAEFFRDAPWLNIPLDRKADIIVEPLYPRLGLLGGAPEGKMSKLAALAAARKKKDSEKSSAAPEQPSNTEQTEKRSAQRSLAERLAVTSTKVPEKAGGISALSKESRLGSRLSKPRSAPVAQDHSEETVSRPSVDTDRPAPKPPQQQPEESANLRAPPSTFATAIVGDGNYLSTSEPGHLRSNKFDVMQVYGQDFTEAFDFVGPSPDDVVINAQSASKGLKSKQAASSKGSGAKKNPSDISGGMKALSVEEPVKVKSKNLNVLAEYEKSHQKKAANFVVIGHVDAGKSTLMGRLLADLNAIDQRTMDRYRREAENIGKGSFAFAWVLDQGSEERARGVTIDIATNKFETDKTQFTIVDAPGHRDFIPNMIAGASQADFAVLVIDAGTGNFESGLKGQTKEHALLVRSMGVQKVVVAVNKMDSVSWSKDRFDEIEQQISSFLTTAGFQAKNLSFVPCSGYHGDNITKSSNDPNASWYKGSLLIDELETSEPFSHALDKPLRMTIGDVFRGGVQNPLSISGRIDAGSFQVGDPLVVMPSGESALIKGLEKDGEPSDWAVAGQNVTIHLANIDPAHLRSGDIVCSPASPIQNIRTFTTKVLAFDHLMPMQVDVHRGRLHVSGRISRLVATLDKGSGAAIKKKPKIVSPGTVARIVVEIDQPVPLEAPGRIVLRAAGETVAAGLLE</sequence>
<evidence type="ECO:0000256" key="6">
    <source>
        <dbReference type="ARBA" id="ARBA00022801"/>
    </source>
</evidence>
<dbReference type="SUPFAM" id="SSF52540">
    <property type="entry name" value="P-loop containing nucleoside triphosphate hydrolases"/>
    <property type="match status" value="1"/>
</dbReference>
<dbReference type="RefSeq" id="XP_035344895.1">
    <property type="nucleotide sequence ID" value="XM_035489002.1"/>
</dbReference>
<dbReference type="GO" id="GO:0002184">
    <property type="term" value="P:cytoplasmic translational termination"/>
    <property type="evidence" value="ECO:0007669"/>
    <property type="project" value="UniProtKB-ARBA"/>
</dbReference>
<keyword evidence="6" id="KW-0378">Hydrolase</keyword>
<dbReference type="FunFam" id="3.40.50.300:FF:000204">
    <property type="entry name" value="Translation elongation factor Tu"/>
    <property type="match status" value="1"/>
</dbReference>
<feature type="region of interest" description="Disordered" evidence="14">
    <location>
        <begin position="329"/>
        <end position="356"/>
    </location>
</feature>
<dbReference type="InterPro" id="IPR050100">
    <property type="entry name" value="TRAFAC_GTPase_members"/>
</dbReference>
<comment type="subcellular location">
    <subcellularLocation>
        <location evidence="1">Cytoplasm</location>
    </subcellularLocation>
</comment>